<proteinExistence type="predicted"/>
<evidence type="ECO:0000313" key="1">
    <source>
        <dbReference type="EMBL" id="UPL02048.1"/>
    </source>
</evidence>
<dbReference type="Proteomes" id="UP000830768">
    <property type="component" value="Chromosome 11"/>
</dbReference>
<sequence>MEATRIQEQPGDLWQSITWETKARSQLTATGFSKADIDALGNFPDYAALSGVRLPHPYPEFDIDKAKARPYRPVRWVYHQTMCK</sequence>
<organism evidence="1 2">
    <name type="scientific">Fusarium solani subsp. cucurbitae</name>
    <name type="common">Neocosmosporum cucurbitae</name>
    <dbReference type="NCBI Taxonomy" id="2747967"/>
    <lineage>
        <taxon>Eukaryota</taxon>
        <taxon>Fungi</taxon>
        <taxon>Dikarya</taxon>
        <taxon>Ascomycota</taxon>
        <taxon>Pezizomycotina</taxon>
        <taxon>Sordariomycetes</taxon>
        <taxon>Hypocreomycetidae</taxon>
        <taxon>Hypocreales</taxon>
        <taxon>Nectriaceae</taxon>
        <taxon>Fusarium</taxon>
        <taxon>Fusarium solani species complex</taxon>
    </lineage>
</organism>
<accession>A0ACD3ZLE1</accession>
<protein>
    <submittedName>
        <fullName evidence="1">Uncharacterized protein</fullName>
    </submittedName>
</protein>
<gene>
    <name evidence="1" type="ORF">LCI18_012982</name>
</gene>
<keyword evidence="2" id="KW-1185">Reference proteome</keyword>
<evidence type="ECO:0000313" key="2">
    <source>
        <dbReference type="Proteomes" id="UP000830768"/>
    </source>
</evidence>
<reference evidence="1" key="1">
    <citation type="submission" date="2021-11" db="EMBL/GenBank/DDBJ databases">
        <title>Fusarium solani-melongenae Genome sequencing and assembly.</title>
        <authorList>
            <person name="Xie S."/>
            <person name="Huang L."/>
            <person name="Zhang X."/>
        </authorList>
    </citation>
    <scope>NUCLEOTIDE SEQUENCE</scope>
    <source>
        <strain evidence="1">CRI 24-3</strain>
    </source>
</reference>
<dbReference type="EMBL" id="CP090039">
    <property type="protein sequence ID" value="UPL02048.1"/>
    <property type="molecule type" value="Genomic_DNA"/>
</dbReference>
<name>A0ACD3ZLE1_FUSSC</name>